<feature type="compositionally biased region" description="Polar residues" evidence="1">
    <location>
        <begin position="18"/>
        <end position="37"/>
    </location>
</feature>
<dbReference type="AlphaFoldDB" id="A0A176VDG2"/>
<dbReference type="EMBL" id="LVLJ01004062">
    <property type="protein sequence ID" value="OAE18422.1"/>
    <property type="molecule type" value="Genomic_DNA"/>
</dbReference>
<feature type="region of interest" description="Disordered" evidence="1">
    <location>
        <begin position="1"/>
        <end position="69"/>
    </location>
</feature>
<name>A0A176VDG2_MARPO</name>
<protein>
    <submittedName>
        <fullName evidence="2">Uncharacterized protein</fullName>
    </submittedName>
</protein>
<dbReference type="Proteomes" id="UP000077202">
    <property type="component" value="Unassembled WGS sequence"/>
</dbReference>
<evidence type="ECO:0000313" key="3">
    <source>
        <dbReference type="Proteomes" id="UP000077202"/>
    </source>
</evidence>
<reference evidence="2" key="1">
    <citation type="submission" date="2016-03" db="EMBL/GenBank/DDBJ databases">
        <title>Mechanisms controlling the formation of the plant cell surface in tip-growing cells are functionally conserved among land plants.</title>
        <authorList>
            <person name="Honkanen S."/>
            <person name="Jones V.A."/>
            <person name="Morieri G."/>
            <person name="Champion C."/>
            <person name="Hetherington A.J."/>
            <person name="Kelly S."/>
            <person name="Saint-Marcoux D."/>
            <person name="Proust H."/>
            <person name="Prescott H."/>
            <person name="Dolan L."/>
        </authorList>
    </citation>
    <scope>NUCLEOTIDE SEQUENCE [LARGE SCALE GENOMIC DNA]</scope>
    <source>
        <tissue evidence="2">Whole gametophyte</tissue>
    </source>
</reference>
<feature type="compositionally biased region" description="Polar residues" evidence="1">
    <location>
        <begin position="54"/>
        <end position="64"/>
    </location>
</feature>
<comment type="caution">
    <text evidence="2">The sequence shown here is derived from an EMBL/GenBank/DDBJ whole genome shotgun (WGS) entry which is preliminary data.</text>
</comment>
<keyword evidence="3" id="KW-1185">Reference proteome</keyword>
<proteinExistence type="predicted"/>
<sequence>MHFYEGEDVGLEVENDARNSQLTQEVANPAQNGNNRTGESDALDSTEARPHSASEASGQKQLDSGHSALIRSGQFPQALIGESTCRTFRLRSYGVRYQERKEMDEEGEEEEREQQGTRCSNFALYSHSSSALATEGLAVISSPSGSLF</sequence>
<gene>
    <name evidence="2" type="ORF">AXG93_3426s1150</name>
</gene>
<evidence type="ECO:0000313" key="2">
    <source>
        <dbReference type="EMBL" id="OAE18422.1"/>
    </source>
</evidence>
<feature type="compositionally biased region" description="Acidic residues" evidence="1">
    <location>
        <begin position="1"/>
        <end position="14"/>
    </location>
</feature>
<evidence type="ECO:0000256" key="1">
    <source>
        <dbReference type="SAM" id="MobiDB-lite"/>
    </source>
</evidence>
<accession>A0A176VDG2</accession>
<organism evidence="2 3">
    <name type="scientific">Marchantia polymorpha subsp. ruderalis</name>
    <dbReference type="NCBI Taxonomy" id="1480154"/>
    <lineage>
        <taxon>Eukaryota</taxon>
        <taxon>Viridiplantae</taxon>
        <taxon>Streptophyta</taxon>
        <taxon>Embryophyta</taxon>
        <taxon>Marchantiophyta</taxon>
        <taxon>Marchantiopsida</taxon>
        <taxon>Marchantiidae</taxon>
        <taxon>Marchantiales</taxon>
        <taxon>Marchantiaceae</taxon>
        <taxon>Marchantia</taxon>
    </lineage>
</organism>